<dbReference type="CDD" id="cd02440">
    <property type="entry name" value="AdoMet_MTases"/>
    <property type="match status" value="1"/>
</dbReference>
<keyword evidence="2" id="KW-0489">Methyltransferase</keyword>
<name>A0A7V2T1E4_LEUMU</name>
<sequence length="242" mass="28395">MDNKFKDFWNKQTTSRHRYNDDDFYAHKAKEHASFIKDEHKQLGAIDLGCGSGELLVYLSSLVKVNTGLDYSDNMLSLAAEKLGDDTGIALINEDIFTYLPESSDAIWLTTGAINQYLSREETGKMLDIFKENTDVKALYMFDCVDPLRLKAISLGIKYEKIDVKEQSLSHKVLRFFFNIYRRLKFGFFATFNLYRNFQHIGRMGYAQFPIFWVEECKKRNLKIEIVSSKFYEYRYHVLIQK</sequence>
<organism evidence="2">
    <name type="scientific">Leucothrix mucor</name>
    <dbReference type="NCBI Taxonomy" id="45248"/>
    <lineage>
        <taxon>Bacteria</taxon>
        <taxon>Pseudomonadati</taxon>
        <taxon>Pseudomonadota</taxon>
        <taxon>Gammaproteobacteria</taxon>
        <taxon>Thiotrichales</taxon>
        <taxon>Thiotrichaceae</taxon>
        <taxon>Leucothrix</taxon>
    </lineage>
</organism>
<dbReference type="GO" id="GO:0032259">
    <property type="term" value="P:methylation"/>
    <property type="evidence" value="ECO:0007669"/>
    <property type="project" value="UniProtKB-KW"/>
</dbReference>
<proteinExistence type="predicted"/>
<dbReference type="InterPro" id="IPR029063">
    <property type="entry name" value="SAM-dependent_MTases_sf"/>
</dbReference>
<dbReference type="Proteomes" id="UP000885750">
    <property type="component" value="Unassembled WGS sequence"/>
</dbReference>
<comment type="caution">
    <text evidence="2">The sequence shown here is derived from an EMBL/GenBank/DDBJ whole genome shotgun (WGS) entry which is preliminary data.</text>
</comment>
<keyword evidence="2" id="KW-0808">Transferase</keyword>
<protein>
    <submittedName>
        <fullName evidence="2">Class I SAM-dependent methyltransferase</fullName>
    </submittedName>
</protein>
<accession>A0A7V2T1E4</accession>
<dbReference type="SUPFAM" id="SSF53335">
    <property type="entry name" value="S-adenosyl-L-methionine-dependent methyltransferases"/>
    <property type="match status" value="1"/>
</dbReference>
<dbReference type="Pfam" id="PF13649">
    <property type="entry name" value="Methyltransf_25"/>
    <property type="match status" value="1"/>
</dbReference>
<dbReference type="AlphaFoldDB" id="A0A7V2T1E4"/>
<dbReference type="Gene3D" id="3.40.50.150">
    <property type="entry name" value="Vaccinia Virus protein VP39"/>
    <property type="match status" value="1"/>
</dbReference>
<evidence type="ECO:0000313" key="2">
    <source>
        <dbReference type="EMBL" id="HFC93391.1"/>
    </source>
</evidence>
<reference evidence="2" key="1">
    <citation type="journal article" date="2020" name="mSystems">
        <title>Genome- and Community-Level Interaction Insights into Carbon Utilization and Element Cycling Functions of Hydrothermarchaeota in Hydrothermal Sediment.</title>
        <authorList>
            <person name="Zhou Z."/>
            <person name="Liu Y."/>
            <person name="Xu W."/>
            <person name="Pan J."/>
            <person name="Luo Z.H."/>
            <person name="Li M."/>
        </authorList>
    </citation>
    <scope>NUCLEOTIDE SEQUENCE [LARGE SCALE GENOMIC DNA]</scope>
    <source>
        <strain evidence="2">HyVt-493</strain>
    </source>
</reference>
<gene>
    <name evidence="2" type="ORF">ENJ51_11335</name>
</gene>
<feature type="domain" description="Methyltransferase" evidence="1">
    <location>
        <begin position="46"/>
        <end position="127"/>
    </location>
</feature>
<dbReference type="EMBL" id="DRMS01000425">
    <property type="protein sequence ID" value="HFC93391.1"/>
    <property type="molecule type" value="Genomic_DNA"/>
</dbReference>
<evidence type="ECO:0000259" key="1">
    <source>
        <dbReference type="Pfam" id="PF13649"/>
    </source>
</evidence>
<dbReference type="InterPro" id="IPR041698">
    <property type="entry name" value="Methyltransf_25"/>
</dbReference>
<dbReference type="GO" id="GO:0008168">
    <property type="term" value="F:methyltransferase activity"/>
    <property type="evidence" value="ECO:0007669"/>
    <property type="project" value="UniProtKB-KW"/>
</dbReference>